<accession>A0AAU7BXS5</accession>
<protein>
    <submittedName>
        <fullName evidence="1">Uncharacterized protein</fullName>
    </submittedName>
</protein>
<dbReference type="RefSeq" id="WP_347938722.1">
    <property type="nucleotide sequence ID" value="NZ_CP157197.1"/>
</dbReference>
<dbReference type="EMBL" id="CP157197">
    <property type="protein sequence ID" value="XBG66086.1"/>
    <property type="molecule type" value="Genomic_DNA"/>
</dbReference>
<sequence length="64" mass="7468">MKAQEFEALEFYQGLLLTEFKYPIQKELELVLAQMLCKKHVGFKFAKEIAQKANAIMLGFETRI</sequence>
<dbReference type="AlphaFoldDB" id="A0AAU7BXS5"/>
<reference evidence="1" key="1">
    <citation type="submission" date="2024-05" db="EMBL/GenBank/DDBJ databases">
        <title>Characterization of a novel Rickettsia species. (Rickettsia oklahomia sp. nov.) from Amblyomma americanum ticks.</title>
        <authorList>
            <person name="Korla P.K."/>
            <person name="Karounos M."/>
            <person name="Wilson J.M."/>
            <person name="Little S.E."/>
            <person name="Qurollo B.A."/>
        </authorList>
    </citation>
    <scope>NUCLEOTIDE SEQUENCE</scope>
    <source>
        <strain evidence="1">Oklahoma-10</strain>
    </source>
</reference>
<gene>
    <name evidence="1" type="ORF">AAGW17_03775</name>
</gene>
<evidence type="ECO:0000313" key="1">
    <source>
        <dbReference type="EMBL" id="XBG66086.1"/>
    </source>
</evidence>
<name>A0AAU7BXS5_9RICK</name>
<proteinExistence type="predicted"/>
<dbReference type="KEGG" id="rof:AAGW17_03775"/>
<organism evidence="1">
    <name type="scientific">Rickettsia oklahomensis</name>
    <dbReference type="NCBI Taxonomy" id="3141789"/>
    <lineage>
        <taxon>Bacteria</taxon>
        <taxon>Pseudomonadati</taxon>
        <taxon>Pseudomonadota</taxon>
        <taxon>Alphaproteobacteria</taxon>
        <taxon>Rickettsiales</taxon>
        <taxon>Rickettsiaceae</taxon>
        <taxon>Rickettsieae</taxon>
        <taxon>Rickettsia</taxon>
        <taxon>belli group</taxon>
    </lineage>
</organism>